<evidence type="ECO:0000313" key="1">
    <source>
        <dbReference type="EMBL" id="KAA1068340.1"/>
    </source>
</evidence>
<sequence>MEPEHRKRPFSELESSEPTERAFERFAQFVPPHIDPKTTFELFLNKAGLELVDKYLDDLNNFSHQVPANVHFSSFCSIWHMFVARECSVKSMANTFQIQDNEDLKDQAVRLAFLRNHPNYFTDKTITVSNMIEALLQSSNEAAEQYISSLATKPDSEAITSRISLDIIKKGYDGAYMKSELIVLPILKKLRKQAASWIETAYHSPYTSLVAPSTSGKTRLLTELSKHVCVVYICLRDKDSTGQPPRSALASAMTPTTVVDFSNYYENLLIAIFEVVTDFFRGSRPDKGKVLKNWFDYHCPKNLEPEQPTQFSRDVLNKLNDCYSLIQSGKSKKASTRLKVAVNDMFTQTKFIDSSLTVLLAIDEARSLLLTPKQSSKEFSFFRNFRRALQHIPTNQGFFAILADTTSQVANFNPAPKNDPSARDEIDAGDWLFDPIYQISTLDVLVSPNLPRSWKELVSAARLVNYGSPVFGTYWRVAEAEGMEPLEIFDHIVRLAQSKLLCSTKQPLPAKLTKYQVLALLGPNIQPRLNGTLHLNSELVSSHAAHCNYISPGRDLIISNYPSQFTLACAANKILAGEEILIRCIKELTTILRLGLDAKGTAGELASRIILSCAMRNAMKLKEDLDEIPYGCSVRLADFLKALTGKPEEELQLGQNLPVKTRKELLGNGMVFWNHFTQIYYTPNSNELLHFLYRGLAVQCKPLQPGFDQLFTIYLKKGPDRLDEQKVTFCGVQVKNTLTQPSLVADNHKWTAQYSGIQITKGNPYLVLFMSLKTEGKTAPLPKGDKLRASQVFHGLKSFDCLTEEVVKALQEMIDVEPNIPSLHDDDDGERYANLINPLVYTRPEG</sequence>
<reference evidence="1 3" key="1">
    <citation type="submission" date="2019-05" db="EMBL/GenBank/DDBJ databases">
        <title>Emergence of the Ug99 lineage of the wheat stem rust pathogen through somatic hybridization.</title>
        <authorList>
            <person name="Li F."/>
            <person name="Upadhyaya N.M."/>
            <person name="Sperschneider J."/>
            <person name="Matny O."/>
            <person name="Nguyen-Phuc H."/>
            <person name="Mago R."/>
            <person name="Raley C."/>
            <person name="Miller M.E."/>
            <person name="Silverstein K.A.T."/>
            <person name="Henningsen E."/>
            <person name="Hirsch C.D."/>
            <person name="Visser B."/>
            <person name="Pretorius Z.A."/>
            <person name="Steffenson B.J."/>
            <person name="Schwessinger B."/>
            <person name="Dodds P.N."/>
            <person name="Figueroa M."/>
        </authorList>
    </citation>
    <scope>NUCLEOTIDE SEQUENCE [LARGE SCALE GENOMIC DNA]</scope>
    <source>
        <strain evidence="1 3">Ug99</strain>
    </source>
</reference>
<accession>A0A5B0LWZ1</accession>
<name>A0A5B0LWZ1_PUCGR</name>
<evidence type="ECO:0000313" key="3">
    <source>
        <dbReference type="Proteomes" id="UP000325313"/>
    </source>
</evidence>
<gene>
    <name evidence="2" type="ORF">PGTUg99_001014</name>
    <name evidence="1" type="ORF">PGTUg99_034586</name>
</gene>
<dbReference type="Proteomes" id="UP000325313">
    <property type="component" value="Unassembled WGS sequence"/>
</dbReference>
<protein>
    <submittedName>
        <fullName evidence="1">Uncharacterized protein</fullName>
    </submittedName>
</protein>
<dbReference type="PANTHER" id="PTHR33266:SF1">
    <property type="entry name" value="F-BOX DOMAIN-CONTAINING PROTEIN"/>
    <property type="match status" value="1"/>
</dbReference>
<dbReference type="AlphaFoldDB" id="A0A5B0LWZ1"/>
<comment type="caution">
    <text evidence="1">The sequence shown here is derived from an EMBL/GenBank/DDBJ whole genome shotgun (WGS) entry which is preliminary data.</text>
</comment>
<evidence type="ECO:0000313" key="2">
    <source>
        <dbReference type="EMBL" id="KAA1103617.1"/>
    </source>
</evidence>
<dbReference type="EMBL" id="VDEP01000326">
    <property type="protein sequence ID" value="KAA1103617.1"/>
    <property type="molecule type" value="Genomic_DNA"/>
</dbReference>
<dbReference type="EMBL" id="VDEP01000506">
    <property type="protein sequence ID" value="KAA1068340.1"/>
    <property type="molecule type" value="Genomic_DNA"/>
</dbReference>
<organism evidence="1 3">
    <name type="scientific">Puccinia graminis f. sp. tritici</name>
    <dbReference type="NCBI Taxonomy" id="56615"/>
    <lineage>
        <taxon>Eukaryota</taxon>
        <taxon>Fungi</taxon>
        <taxon>Dikarya</taxon>
        <taxon>Basidiomycota</taxon>
        <taxon>Pucciniomycotina</taxon>
        <taxon>Pucciniomycetes</taxon>
        <taxon>Pucciniales</taxon>
        <taxon>Pucciniaceae</taxon>
        <taxon>Puccinia</taxon>
    </lineage>
</organism>
<proteinExistence type="predicted"/>
<dbReference type="PANTHER" id="PTHR33266">
    <property type="entry name" value="CHROMOSOME 15, WHOLE GENOME SHOTGUN SEQUENCE"/>
    <property type="match status" value="1"/>
</dbReference>